<dbReference type="GeneID" id="94197246"/>
<dbReference type="EMBL" id="BPLF01000005">
    <property type="protein sequence ID" value="GIX65765.1"/>
    <property type="molecule type" value="Genomic_DNA"/>
</dbReference>
<sequence length="162" mass="17276">MAQHRQQPGLQSADSVQISRQPISQHGERVDVLRAFSFGSLCPPRGPGFCPPLVEAGAAPARAAAPKFRLPPLLCVPDARFAVGHVCAVAPWEQLPVADGGWAQLRSRGRRAFAGESRRRALFASEGVRVPRLAGVHGRGEAVRRGPSLGVGPRAQRLKTPS</sequence>
<name>A0AAV4M1K7_BABCB</name>
<accession>A0AAV4M1K7</accession>
<dbReference type="RefSeq" id="XP_067717834.1">
    <property type="nucleotide sequence ID" value="XM_067861733.1"/>
</dbReference>
<protein>
    <submittedName>
        <fullName evidence="2">Uncharacterized protein</fullName>
    </submittedName>
</protein>
<evidence type="ECO:0000256" key="1">
    <source>
        <dbReference type="SAM" id="MobiDB-lite"/>
    </source>
</evidence>
<evidence type="ECO:0000313" key="2">
    <source>
        <dbReference type="EMBL" id="GIX65765.1"/>
    </source>
</evidence>
<organism evidence="2 3">
    <name type="scientific">Babesia caballi</name>
    <dbReference type="NCBI Taxonomy" id="5871"/>
    <lineage>
        <taxon>Eukaryota</taxon>
        <taxon>Sar</taxon>
        <taxon>Alveolata</taxon>
        <taxon>Apicomplexa</taxon>
        <taxon>Aconoidasida</taxon>
        <taxon>Piroplasmida</taxon>
        <taxon>Babesiidae</taxon>
        <taxon>Babesia</taxon>
    </lineage>
</organism>
<keyword evidence="3" id="KW-1185">Reference proteome</keyword>
<dbReference type="Proteomes" id="UP001497744">
    <property type="component" value="Unassembled WGS sequence"/>
</dbReference>
<feature type="region of interest" description="Disordered" evidence="1">
    <location>
        <begin position="139"/>
        <end position="162"/>
    </location>
</feature>
<dbReference type="AlphaFoldDB" id="A0AAV4M1K7"/>
<gene>
    <name evidence="2" type="ORF">BcabD6B2_52000</name>
</gene>
<comment type="caution">
    <text evidence="2">The sequence shown here is derived from an EMBL/GenBank/DDBJ whole genome shotgun (WGS) entry which is preliminary data.</text>
</comment>
<feature type="region of interest" description="Disordered" evidence="1">
    <location>
        <begin position="1"/>
        <end position="21"/>
    </location>
</feature>
<reference evidence="2 3" key="1">
    <citation type="submission" date="2021-06" db="EMBL/GenBank/DDBJ databases">
        <title>Genome sequence of Babesia caballi.</title>
        <authorList>
            <person name="Yamagishi J."/>
            <person name="Kidaka T."/>
            <person name="Ochi A."/>
        </authorList>
    </citation>
    <scope>NUCLEOTIDE SEQUENCE [LARGE SCALE GENOMIC DNA]</scope>
    <source>
        <strain evidence="2">USDA-D6B2</strain>
    </source>
</reference>
<proteinExistence type="predicted"/>
<evidence type="ECO:0000313" key="3">
    <source>
        <dbReference type="Proteomes" id="UP001497744"/>
    </source>
</evidence>